<dbReference type="EMBL" id="JAUSTT010000037">
    <property type="protein sequence ID" value="MDQ0178257.1"/>
    <property type="molecule type" value="Genomic_DNA"/>
</dbReference>
<evidence type="ECO:0000313" key="2">
    <source>
        <dbReference type="EMBL" id="MDQ0178257.1"/>
    </source>
</evidence>
<dbReference type="CDD" id="cd04332">
    <property type="entry name" value="YbaK_like"/>
    <property type="match status" value="1"/>
</dbReference>
<dbReference type="RefSeq" id="WP_307232917.1">
    <property type="nucleotide sequence ID" value="NZ_JAUSTT010000037.1"/>
</dbReference>
<feature type="domain" description="YbaK/aminoacyl-tRNA synthetase-associated" evidence="1">
    <location>
        <begin position="22"/>
        <end position="137"/>
    </location>
</feature>
<evidence type="ECO:0000313" key="3">
    <source>
        <dbReference type="Proteomes" id="UP001223586"/>
    </source>
</evidence>
<sequence>MKTLMTLLENSTFSYELMYHEKPIISAEDGAGYFGIDKGQTAPTLIVKADKDFFALIVSGSRGRVNIKKIADILKCNKIRMCSREEAQNATGFDVGSIPFIGLSIPCIIDKHLFHYPFVYGGTGKSTYTLKIEPQALCELNTVAAMFDYL</sequence>
<reference evidence="2 3" key="1">
    <citation type="submission" date="2023-07" db="EMBL/GenBank/DDBJ databases">
        <title>Genomic Encyclopedia of Type Strains, Phase IV (KMG-IV): sequencing the most valuable type-strain genomes for metagenomic binning, comparative biology and taxonomic classification.</title>
        <authorList>
            <person name="Goeker M."/>
        </authorList>
    </citation>
    <scope>NUCLEOTIDE SEQUENCE [LARGE SCALE GENOMIC DNA]</scope>
    <source>
        <strain evidence="2 3">DSM 23837</strain>
    </source>
</reference>
<dbReference type="PANTHER" id="PTHR30411:SF1">
    <property type="entry name" value="CYTOPLASMIC PROTEIN"/>
    <property type="match status" value="1"/>
</dbReference>
<dbReference type="PANTHER" id="PTHR30411">
    <property type="entry name" value="CYTOPLASMIC PROTEIN"/>
    <property type="match status" value="1"/>
</dbReference>
<protein>
    <submittedName>
        <fullName evidence="2">Prolyl-tRNA editing enzyme YbaK/EbsC (Cys-tRNA(Pro) deacylase)</fullName>
    </submittedName>
</protein>
<dbReference type="Pfam" id="PF04073">
    <property type="entry name" value="tRNA_edit"/>
    <property type="match status" value="1"/>
</dbReference>
<organism evidence="2 3">
    <name type="scientific">Bacillus chungangensis</name>
    <dbReference type="NCBI Taxonomy" id="587633"/>
    <lineage>
        <taxon>Bacteria</taxon>
        <taxon>Bacillati</taxon>
        <taxon>Bacillota</taxon>
        <taxon>Bacilli</taxon>
        <taxon>Bacillales</taxon>
        <taxon>Bacillaceae</taxon>
        <taxon>Bacillus</taxon>
    </lineage>
</organism>
<dbReference type="Gene3D" id="3.90.960.10">
    <property type="entry name" value="YbaK/aminoacyl-tRNA synthetase-associated domain"/>
    <property type="match status" value="1"/>
</dbReference>
<proteinExistence type="predicted"/>
<dbReference type="SUPFAM" id="SSF55826">
    <property type="entry name" value="YbaK/ProRS associated domain"/>
    <property type="match status" value="1"/>
</dbReference>
<dbReference type="InterPro" id="IPR036754">
    <property type="entry name" value="YbaK/aa-tRNA-synt-asso_dom_sf"/>
</dbReference>
<accession>A0ABT9WYG2</accession>
<dbReference type="InterPro" id="IPR007214">
    <property type="entry name" value="YbaK/aa-tRNA-synth-assoc-dom"/>
</dbReference>
<comment type="caution">
    <text evidence="2">The sequence shown here is derived from an EMBL/GenBank/DDBJ whole genome shotgun (WGS) entry which is preliminary data.</text>
</comment>
<name>A0ABT9WYG2_9BACI</name>
<keyword evidence="3" id="KW-1185">Reference proteome</keyword>
<gene>
    <name evidence="2" type="ORF">J2S08_004161</name>
</gene>
<evidence type="ECO:0000259" key="1">
    <source>
        <dbReference type="Pfam" id="PF04073"/>
    </source>
</evidence>
<dbReference type="Proteomes" id="UP001223586">
    <property type="component" value="Unassembled WGS sequence"/>
</dbReference>